<reference evidence="1 2" key="1">
    <citation type="submission" date="2016-10" db="EMBL/GenBank/DDBJ databases">
        <title>Pseudoalteromonas amylolytica sp. nov., isolated from the surface seawater.</title>
        <authorList>
            <person name="Wu Y.-H."/>
            <person name="Cheng H."/>
            <person name="Jin X.-B."/>
            <person name="Wang C.-S."/>
            <person name="Xu X.-W."/>
        </authorList>
    </citation>
    <scope>NUCLEOTIDE SEQUENCE [LARGE SCALE GENOMIC DNA]</scope>
    <source>
        <strain evidence="1 2">JCM 12483</strain>
    </source>
</reference>
<dbReference type="InterPro" id="IPR040807">
    <property type="entry name" value="DUF5522"/>
</dbReference>
<sequence length="89" mass="9863">MALPNILPLSQTDGCLCRVCLTAKLKAYIETISTLPIEEQLALAQPFKHSNTIEGLDYDIENGLLVMNRWAHLKRGSCCGNGCRHCPYS</sequence>
<evidence type="ECO:0000313" key="1">
    <source>
        <dbReference type="EMBL" id="OHU96180.1"/>
    </source>
</evidence>
<keyword evidence="2" id="KW-1185">Reference proteome</keyword>
<dbReference type="Pfam" id="PF17653">
    <property type="entry name" value="DUF5522"/>
    <property type="match status" value="1"/>
</dbReference>
<evidence type="ECO:0000313" key="2">
    <source>
        <dbReference type="Proteomes" id="UP000180253"/>
    </source>
</evidence>
<gene>
    <name evidence="1" type="ORF">BIW53_06440</name>
</gene>
<proteinExistence type="predicted"/>
<dbReference type="RefSeq" id="WP_245699374.1">
    <property type="nucleotide sequence ID" value="NZ_CBCSHD010000003.1"/>
</dbReference>
<dbReference type="EMBL" id="MNAN01000027">
    <property type="protein sequence ID" value="OHU96180.1"/>
    <property type="molecule type" value="Genomic_DNA"/>
</dbReference>
<dbReference type="AlphaFoldDB" id="A0A1S1N9I8"/>
<comment type="caution">
    <text evidence="1">The sequence shown here is derived from an EMBL/GenBank/DDBJ whole genome shotgun (WGS) entry which is preliminary data.</text>
</comment>
<protein>
    <submittedName>
        <fullName evidence="1">Uncharacterized protein</fullName>
    </submittedName>
</protein>
<name>A0A1S1N9I8_9GAMM</name>
<accession>A0A1S1N9I8</accession>
<dbReference type="Proteomes" id="UP000180253">
    <property type="component" value="Unassembled WGS sequence"/>
</dbReference>
<dbReference type="STRING" id="327939.BIW53_06440"/>
<organism evidence="1 2">
    <name type="scientific">Pseudoalteromonas byunsanensis</name>
    <dbReference type="NCBI Taxonomy" id="327939"/>
    <lineage>
        <taxon>Bacteria</taxon>
        <taxon>Pseudomonadati</taxon>
        <taxon>Pseudomonadota</taxon>
        <taxon>Gammaproteobacteria</taxon>
        <taxon>Alteromonadales</taxon>
        <taxon>Pseudoalteromonadaceae</taxon>
        <taxon>Pseudoalteromonas</taxon>
    </lineage>
</organism>